<protein>
    <submittedName>
        <fullName evidence="1">Uncharacterized protein</fullName>
    </submittedName>
</protein>
<gene>
    <name evidence="1" type="ORF">PSA21_61</name>
</gene>
<organism evidence="1 2">
    <name type="scientific">Pseudomonas phage Psa21</name>
    <dbReference type="NCBI Taxonomy" id="2530023"/>
    <lineage>
        <taxon>Viruses</taxon>
        <taxon>Duplodnaviria</taxon>
        <taxon>Heunggongvirae</taxon>
        <taxon>Uroviricota</taxon>
        <taxon>Caudoviricetes</taxon>
        <taxon>Chimalliviridae</taxon>
        <taxon>Tepukevirus</taxon>
        <taxon>Tepukevirus Psa21</taxon>
    </lineage>
</organism>
<evidence type="ECO:0000313" key="2">
    <source>
        <dbReference type="Proteomes" id="UP000294134"/>
    </source>
</evidence>
<proteinExistence type="predicted"/>
<reference evidence="1 2" key="1">
    <citation type="submission" date="2019-02" db="EMBL/GenBank/DDBJ databases">
        <authorList>
            <person name="Frampton R.A."/>
            <person name="Wojtus J.K."/>
            <person name="Fineran P.C."/>
            <person name="Hendrickson H.L."/>
        </authorList>
    </citation>
    <scope>NUCLEOTIDE SEQUENCE [LARGE SCALE GENOMIC DNA]</scope>
</reference>
<dbReference type="Proteomes" id="UP000294134">
    <property type="component" value="Segment"/>
</dbReference>
<evidence type="ECO:0000313" key="1">
    <source>
        <dbReference type="EMBL" id="QBJ02590.1"/>
    </source>
</evidence>
<keyword evidence="2" id="KW-1185">Reference proteome</keyword>
<dbReference type="EMBL" id="MK552327">
    <property type="protein sequence ID" value="QBJ02590.1"/>
    <property type="molecule type" value="Genomic_DNA"/>
</dbReference>
<name>A0A481W4D5_9CAUD</name>
<sequence length="98" mass="11110">MYNLELEYSHSLEAWVIPGETVPVRLVDRHIAQYLETSGVGDKTRMYKLDGFDVICQHIENDDWSILEIIGPNGIISDKVEIALGGQLHHNIAWAHNV</sequence>
<accession>A0A481W4D5</accession>